<dbReference type="RefSeq" id="WP_322474655.1">
    <property type="nucleotide sequence ID" value="NZ_JBHRZG010000024.1"/>
</dbReference>
<dbReference type="Gene3D" id="1.10.510.10">
    <property type="entry name" value="Transferase(Phosphotransferase) domain 1"/>
    <property type="match status" value="1"/>
</dbReference>
<dbReference type="InterPro" id="IPR011009">
    <property type="entry name" value="Kinase-like_dom_sf"/>
</dbReference>
<dbReference type="EMBL" id="JBHRZG010000024">
    <property type="protein sequence ID" value="MFC3835329.1"/>
    <property type="molecule type" value="Genomic_DNA"/>
</dbReference>
<dbReference type="Gene3D" id="1.20.58.840">
    <property type="match status" value="1"/>
</dbReference>
<dbReference type="SUPFAM" id="SSF56112">
    <property type="entry name" value="Protein kinase-like (PK-like)"/>
    <property type="match status" value="1"/>
</dbReference>
<dbReference type="Proteomes" id="UP001595803">
    <property type="component" value="Unassembled WGS sequence"/>
</dbReference>
<protein>
    <submittedName>
        <fullName evidence="2">Phosphotransferase enzyme family protein</fullName>
    </submittedName>
</protein>
<dbReference type="Pfam" id="PF01636">
    <property type="entry name" value="APH"/>
    <property type="match status" value="1"/>
</dbReference>
<dbReference type="Gene3D" id="3.30.200.20">
    <property type="entry name" value="Phosphorylase Kinase, domain 1"/>
    <property type="match status" value="1"/>
</dbReference>
<name>A0ABV7ZGU7_9DEIO</name>
<accession>A0ABV7ZGU7</accession>
<gene>
    <name evidence="2" type="ORF">ACFOSB_20910</name>
</gene>
<evidence type="ECO:0000259" key="1">
    <source>
        <dbReference type="Pfam" id="PF01636"/>
    </source>
</evidence>
<comment type="caution">
    <text evidence="2">The sequence shown here is derived from an EMBL/GenBank/DDBJ whole genome shotgun (WGS) entry which is preliminary data.</text>
</comment>
<sequence length="342" mass="36875">MSAPPDLDPAALVGVLRSAFGLDVNGMTFLPDGTAHAFRAQGPGGCAFVKVMPDSPYGARVTARALAEVPLLSALRSSGVLPRVPAALRTREGGWVAALGGFRVFVYEWIDGANTGGAWEAALPELAELLGRLHGASDGLRREVPDLPMPPEDFALPFEAELRDVIGSLPHRTAEARPEVQALRDLLGPHLGTLERVLDVVSAVAADLRSRALELVVCHTDAHGGNVMRGADGALWIVDWETARLAPPEHDLWMLGRHLPACVDAYARGLGRPFSPDADLLRFYTLRRPLEDLAEDVRWLLRERPTPDVAAHSLRIIGEFVLPALLAAEADASAVHSRWNEP</sequence>
<evidence type="ECO:0000313" key="2">
    <source>
        <dbReference type="EMBL" id="MFC3835329.1"/>
    </source>
</evidence>
<evidence type="ECO:0000313" key="3">
    <source>
        <dbReference type="Proteomes" id="UP001595803"/>
    </source>
</evidence>
<feature type="domain" description="Aminoglycoside phosphotransferase" evidence="1">
    <location>
        <begin position="30"/>
        <end position="276"/>
    </location>
</feature>
<proteinExistence type="predicted"/>
<reference evidence="3" key="1">
    <citation type="journal article" date="2019" name="Int. J. Syst. Evol. Microbiol.">
        <title>The Global Catalogue of Microorganisms (GCM) 10K type strain sequencing project: providing services to taxonomists for standard genome sequencing and annotation.</title>
        <authorList>
            <consortium name="The Broad Institute Genomics Platform"/>
            <consortium name="The Broad Institute Genome Sequencing Center for Infectious Disease"/>
            <person name="Wu L."/>
            <person name="Ma J."/>
        </authorList>
    </citation>
    <scope>NUCLEOTIDE SEQUENCE [LARGE SCALE GENOMIC DNA]</scope>
    <source>
        <strain evidence="3">CCTCC AB 2017081</strain>
    </source>
</reference>
<dbReference type="InterPro" id="IPR002575">
    <property type="entry name" value="Aminoglycoside_PTrfase"/>
</dbReference>
<organism evidence="2 3">
    <name type="scientific">Deinococcus rufus</name>
    <dbReference type="NCBI Taxonomy" id="2136097"/>
    <lineage>
        <taxon>Bacteria</taxon>
        <taxon>Thermotogati</taxon>
        <taxon>Deinococcota</taxon>
        <taxon>Deinococci</taxon>
        <taxon>Deinococcales</taxon>
        <taxon>Deinococcaceae</taxon>
        <taxon>Deinococcus</taxon>
    </lineage>
</organism>
<keyword evidence="3" id="KW-1185">Reference proteome</keyword>